<dbReference type="Pfam" id="PF07173">
    <property type="entry name" value="GRDP-like"/>
    <property type="match status" value="1"/>
</dbReference>
<dbReference type="PANTHER" id="PTHR34365:SF7">
    <property type="entry name" value="GLYCINE-RICH DOMAIN-CONTAINING PROTEIN 1"/>
    <property type="match status" value="1"/>
</dbReference>
<dbReference type="InterPro" id="IPR009836">
    <property type="entry name" value="GRDP-like"/>
</dbReference>
<dbReference type="EMBL" id="MU150260">
    <property type="protein sequence ID" value="KAF9463652.1"/>
    <property type="molecule type" value="Genomic_DNA"/>
</dbReference>
<protein>
    <submittedName>
        <fullName evidence="1">Uncharacterized protein</fullName>
    </submittedName>
</protein>
<keyword evidence="2" id="KW-1185">Reference proteome</keyword>
<organism evidence="1 2">
    <name type="scientific">Collybia nuda</name>
    <dbReference type="NCBI Taxonomy" id="64659"/>
    <lineage>
        <taxon>Eukaryota</taxon>
        <taxon>Fungi</taxon>
        <taxon>Dikarya</taxon>
        <taxon>Basidiomycota</taxon>
        <taxon>Agaricomycotina</taxon>
        <taxon>Agaricomycetes</taxon>
        <taxon>Agaricomycetidae</taxon>
        <taxon>Agaricales</taxon>
        <taxon>Tricholomatineae</taxon>
        <taxon>Clitocybaceae</taxon>
        <taxon>Collybia</taxon>
    </lineage>
</organism>
<evidence type="ECO:0000313" key="2">
    <source>
        <dbReference type="Proteomes" id="UP000807353"/>
    </source>
</evidence>
<dbReference type="OrthoDB" id="2684236at2759"/>
<evidence type="ECO:0000313" key="1">
    <source>
        <dbReference type="EMBL" id="KAF9463652.1"/>
    </source>
</evidence>
<comment type="caution">
    <text evidence="1">The sequence shown here is derived from an EMBL/GenBank/DDBJ whole genome shotgun (WGS) entry which is preliminary data.</text>
</comment>
<feature type="non-terminal residue" evidence="1">
    <location>
        <position position="649"/>
    </location>
</feature>
<dbReference type="PANTHER" id="PTHR34365">
    <property type="entry name" value="ENOLASE (DUF1399)"/>
    <property type="match status" value="1"/>
</dbReference>
<accession>A0A9P5Y507</accession>
<sequence length="649" mass="72600">MNEALPPSLHSNRMEEGGRLTEDVPSAYAFPATFIIGSKRTSAPLVNSAQLKGHLALLHAFARLRQRVDGFDGYVKQAIPLMPDDLERRWAWFVGLAVERFSSWCLNLEFYDIYEKPIEDVLPPIDVMMVWHAYMLNPGWYVEDCDRLPILAHLKVVGKVFAQSLPRLSRILISEPSDIRVRNWDWRTRRLFDPLEDAIRQVAKTIYCPTCRCPLQAPLMTSEGQGYLQQYFGIRCPQLSCKDQPTITKDVLGARKLAEDLVRNDGTISTYLAGTLQTPLLELDIDLATLVKDKFLAASKFARPRKSTEEQWIVSILRKTHYRLDKIKEAMTRRFDRRIVPRIMSAYVSDHPFSVELVGAVLRQGSFVKKMHDLLWTRPDFFQSREDEVALQHAVARYHAFLDLMSSSPVSFFVPTLDIDLAWHTHQLMAYNYNEDCRTYVERFVDHDDKVEENQLSLSFDITCRAWQNRFGVRYAHCGCPLPGETIGQKLLRLISSYTQSPSYLVPPDRPDLLAATHPSDHNAVFAMHQQKSGERAQAARRRKFEKRRKQEEQLIKEGKLDPRVAERTRAHEQAFLVPVPIYFMYGPVMVGCAAGTGSFVDSSGGVGGGSSCAVGVGGCGASGAVCGSSAGGSGSGGCGGSGGGGGCG</sequence>
<proteinExistence type="predicted"/>
<dbReference type="Proteomes" id="UP000807353">
    <property type="component" value="Unassembled WGS sequence"/>
</dbReference>
<dbReference type="AlphaFoldDB" id="A0A9P5Y507"/>
<gene>
    <name evidence="1" type="ORF">BDZ94DRAFT_1192440</name>
</gene>
<name>A0A9P5Y507_9AGAR</name>
<reference evidence="1" key="1">
    <citation type="submission" date="2020-11" db="EMBL/GenBank/DDBJ databases">
        <authorList>
            <consortium name="DOE Joint Genome Institute"/>
            <person name="Ahrendt S."/>
            <person name="Riley R."/>
            <person name="Andreopoulos W."/>
            <person name="Labutti K."/>
            <person name="Pangilinan J."/>
            <person name="Ruiz-Duenas F.J."/>
            <person name="Barrasa J.M."/>
            <person name="Sanchez-Garcia M."/>
            <person name="Camarero S."/>
            <person name="Miyauchi S."/>
            <person name="Serrano A."/>
            <person name="Linde D."/>
            <person name="Babiker R."/>
            <person name="Drula E."/>
            <person name="Ayuso-Fernandez I."/>
            <person name="Pacheco R."/>
            <person name="Padilla G."/>
            <person name="Ferreira P."/>
            <person name="Barriuso J."/>
            <person name="Kellner H."/>
            <person name="Castanera R."/>
            <person name="Alfaro M."/>
            <person name="Ramirez L."/>
            <person name="Pisabarro A.G."/>
            <person name="Kuo A."/>
            <person name="Tritt A."/>
            <person name="Lipzen A."/>
            <person name="He G."/>
            <person name="Yan M."/>
            <person name="Ng V."/>
            <person name="Cullen D."/>
            <person name="Martin F."/>
            <person name="Rosso M.-N."/>
            <person name="Henrissat B."/>
            <person name="Hibbett D."/>
            <person name="Martinez A.T."/>
            <person name="Grigoriev I.V."/>
        </authorList>
    </citation>
    <scope>NUCLEOTIDE SEQUENCE</scope>
    <source>
        <strain evidence="1">CBS 247.69</strain>
    </source>
</reference>